<organism evidence="2 3">
    <name type="scientific">Bugula neritina</name>
    <name type="common">Brown bryozoan</name>
    <name type="synonym">Sertularia neritina</name>
    <dbReference type="NCBI Taxonomy" id="10212"/>
    <lineage>
        <taxon>Eukaryota</taxon>
        <taxon>Metazoa</taxon>
        <taxon>Spiralia</taxon>
        <taxon>Lophotrochozoa</taxon>
        <taxon>Bryozoa</taxon>
        <taxon>Gymnolaemata</taxon>
        <taxon>Cheilostomatida</taxon>
        <taxon>Flustrina</taxon>
        <taxon>Buguloidea</taxon>
        <taxon>Bugulidae</taxon>
        <taxon>Bugula</taxon>
    </lineage>
</organism>
<feature type="compositionally biased region" description="Basic and acidic residues" evidence="1">
    <location>
        <begin position="33"/>
        <end position="53"/>
    </location>
</feature>
<proteinExistence type="predicted"/>
<feature type="region of interest" description="Disordered" evidence="1">
    <location>
        <begin position="178"/>
        <end position="199"/>
    </location>
</feature>
<feature type="compositionally biased region" description="Polar residues" evidence="1">
    <location>
        <begin position="493"/>
        <end position="507"/>
    </location>
</feature>
<evidence type="ECO:0000313" key="3">
    <source>
        <dbReference type="Proteomes" id="UP000593567"/>
    </source>
</evidence>
<feature type="region of interest" description="Disordered" evidence="1">
    <location>
        <begin position="288"/>
        <end position="319"/>
    </location>
</feature>
<feature type="compositionally biased region" description="Polar residues" evidence="1">
    <location>
        <begin position="19"/>
        <end position="32"/>
    </location>
</feature>
<feature type="compositionally biased region" description="Polar residues" evidence="1">
    <location>
        <begin position="791"/>
        <end position="814"/>
    </location>
</feature>
<feature type="region of interest" description="Disordered" evidence="1">
    <location>
        <begin position="222"/>
        <end position="248"/>
    </location>
</feature>
<feature type="compositionally biased region" description="Basic residues" evidence="1">
    <location>
        <begin position="755"/>
        <end position="767"/>
    </location>
</feature>
<feature type="compositionally biased region" description="Polar residues" evidence="1">
    <location>
        <begin position="532"/>
        <end position="555"/>
    </location>
</feature>
<keyword evidence="3" id="KW-1185">Reference proteome</keyword>
<protein>
    <submittedName>
        <fullName evidence="2">Nak</fullName>
    </submittedName>
</protein>
<dbReference type="Proteomes" id="UP000593567">
    <property type="component" value="Unassembled WGS sequence"/>
</dbReference>
<dbReference type="AlphaFoldDB" id="A0A7J7JM78"/>
<feature type="region of interest" description="Disordered" evidence="1">
    <location>
        <begin position="920"/>
        <end position="943"/>
    </location>
</feature>
<feature type="compositionally biased region" description="Polar residues" evidence="1">
    <location>
        <begin position="561"/>
        <end position="577"/>
    </location>
</feature>
<name>A0A7J7JM78_BUGNE</name>
<accession>A0A7J7JM78</accession>
<feature type="compositionally biased region" description="Polar residues" evidence="1">
    <location>
        <begin position="654"/>
        <end position="670"/>
    </location>
</feature>
<evidence type="ECO:0000256" key="1">
    <source>
        <dbReference type="SAM" id="MobiDB-lite"/>
    </source>
</evidence>
<evidence type="ECO:0000313" key="2">
    <source>
        <dbReference type="EMBL" id="KAF6027449.1"/>
    </source>
</evidence>
<feature type="compositionally biased region" description="Low complexity" evidence="1">
    <location>
        <begin position="178"/>
        <end position="194"/>
    </location>
</feature>
<feature type="region of interest" description="Disordered" evidence="1">
    <location>
        <begin position="493"/>
        <end position="577"/>
    </location>
</feature>
<feature type="compositionally biased region" description="Polar residues" evidence="1">
    <location>
        <begin position="58"/>
        <end position="67"/>
    </location>
</feature>
<feature type="region of interest" description="Disordered" evidence="1">
    <location>
        <begin position="753"/>
        <end position="871"/>
    </location>
</feature>
<feature type="region of interest" description="Disordered" evidence="1">
    <location>
        <begin position="17"/>
        <end position="72"/>
    </location>
</feature>
<reference evidence="2" key="1">
    <citation type="submission" date="2020-06" db="EMBL/GenBank/DDBJ databases">
        <title>Draft genome of Bugula neritina, a colonial animal packing powerful symbionts and potential medicines.</title>
        <authorList>
            <person name="Rayko M."/>
        </authorList>
    </citation>
    <scope>NUCLEOTIDE SEQUENCE [LARGE SCALE GENOMIC DNA]</scope>
    <source>
        <strain evidence="2">Kwan_BN1</strain>
    </source>
</reference>
<dbReference type="EMBL" id="VXIV02002089">
    <property type="protein sequence ID" value="KAF6027449.1"/>
    <property type="molecule type" value="Genomic_DNA"/>
</dbReference>
<feature type="compositionally biased region" description="Low complexity" evidence="1">
    <location>
        <begin position="822"/>
        <end position="838"/>
    </location>
</feature>
<sequence>MPLIKAEVPDVNKLAESMFSKTSKNSLSSTPRNQDRSSRLEKTTTITPRERPKAARTASHQVSSNLTAPPAQRKLLPDGAVSQAPASGLQSASYTVEQQQYLLQQQQHLYHMQQQQLAQQQHAQQQHAQQQQLEQQHLAQLQLAQQQLAEQQYLQQQYMAIQQQQQLALRQQYELQSPYSQQQSQSDTSSQQQQEENAFEDDFSRVNLFEADFSQANFTAHTSQDVAEASQPTPAFSEETPANLTTSSNSAVVVAPHIERVVAESPPTDQGLSEDFKLPLVSKTVKQNSSLKDGQLTPPLSKSKKSHRRNASDTSAISIGTGNSAFRAYNKSAKPLTSSLGSLSSANNSITLPESSILRSKSEADSLADGTRTSQTVKSASVEALNQNWNPFADDADSISDDVMFGQEFDRLRCGSQSSIQNVKSREDLVMLEGGSSSSLDPFEAAPFNPRSLRGRQWRKEQKLAEKYSRLSAATSDDNLLEVEIPAKVSNQTIFGTDSSDTDSLCNNRDGDRSEEDDLLPRSVQYERMDDSSNSSNSGTLTRSGQLELTLNGDSQRPESADSNYSSTVTPTASSSENITETFSSQCISQYPVPLLPTNPFLSDILCQGHVKVETHSEESSKGVEVETSSRGGGDAVNTLERTREPSFSDFATMRNSNQPPASPGSSEFSSAAPPGGSVDSLSNSSRLQKSRTLDSIKTLSSADKSLHGLSSQEILPLRRSLTDYQVVSADVEGKESVADDLSDSDTLLADRCSSLKKKDKGRKSPKTSKQNKSVRSTDTKKSYAEVPASEISQTNEAFSEQDTTPEAADSTQKPFAPPKPVTKSVPPVAPKPLVGVKVPPPVAVKPKFKSKSVYEPASRSGAASTPVKATASVEVRVQSKSEVKAPAPAVTKDAYKTHKRYSSYDLATGRAELSLCSEDSKSSLVGKEGKSKKKNKIGLGIF</sequence>
<feature type="compositionally biased region" description="Polar residues" evidence="1">
    <location>
        <begin position="694"/>
        <end position="714"/>
    </location>
</feature>
<feature type="compositionally biased region" description="Basic and acidic residues" evidence="1">
    <location>
        <begin position="614"/>
        <end position="625"/>
    </location>
</feature>
<feature type="region of interest" description="Disordered" evidence="1">
    <location>
        <begin position="614"/>
        <end position="720"/>
    </location>
</feature>
<comment type="caution">
    <text evidence="2">The sequence shown here is derived from an EMBL/GenBank/DDBJ whole genome shotgun (WGS) entry which is preliminary data.</text>
</comment>
<dbReference type="OrthoDB" id="2018507at2759"/>
<gene>
    <name evidence="2" type="ORF">EB796_014248</name>
</gene>